<dbReference type="OrthoDB" id="2419780at2759"/>
<dbReference type="EMBL" id="MCGE01000011">
    <property type="protein sequence ID" value="ORZ16478.1"/>
    <property type="molecule type" value="Genomic_DNA"/>
</dbReference>
<dbReference type="Proteomes" id="UP000193560">
    <property type="component" value="Unassembled WGS sequence"/>
</dbReference>
<evidence type="ECO:0000313" key="2">
    <source>
        <dbReference type="Proteomes" id="UP000193560"/>
    </source>
</evidence>
<keyword evidence="2" id="KW-1185">Reference proteome</keyword>
<comment type="caution">
    <text evidence="1">The sequence shown here is derived from an EMBL/GenBank/DDBJ whole genome shotgun (WGS) entry which is preliminary data.</text>
</comment>
<reference evidence="1 2" key="1">
    <citation type="submission" date="2016-07" db="EMBL/GenBank/DDBJ databases">
        <title>Pervasive Adenine N6-methylation of Active Genes in Fungi.</title>
        <authorList>
            <consortium name="DOE Joint Genome Institute"/>
            <person name="Mondo S.J."/>
            <person name="Dannebaum R.O."/>
            <person name="Kuo R.C."/>
            <person name="Labutti K."/>
            <person name="Haridas S."/>
            <person name="Kuo A."/>
            <person name="Salamov A."/>
            <person name="Ahrendt S.R."/>
            <person name="Lipzen A."/>
            <person name="Sullivan W."/>
            <person name="Andreopoulos W.B."/>
            <person name="Clum A."/>
            <person name="Lindquist E."/>
            <person name="Daum C."/>
            <person name="Ramamoorthy G.K."/>
            <person name="Gryganskyi A."/>
            <person name="Culley D."/>
            <person name="Magnuson J.K."/>
            <person name="James T.Y."/>
            <person name="O'Malley M.A."/>
            <person name="Stajich J.E."/>
            <person name="Spatafora J.W."/>
            <person name="Visel A."/>
            <person name="Grigoriev I.V."/>
        </authorList>
    </citation>
    <scope>NUCLEOTIDE SEQUENCE [LARGE SCALE GENOMIC DNA]</scope>
    <source>
        <strain evidence="1 2">NRRL 1336</strain>
    </source>
</reference>
<dbReference type="AlphaFoldDB" id="A0A1X2IH61"/>
<accession>A0A1X2IH61</accession>
<sequence length="113" mass="13077">MHHQTHSDIQQGLDIEFKKHDARFEMRAFRSDTEKVFKDLDEIRRKQIELASDHIALETLGDITQTHQAMDGSTFNECQLNVANFNKKGKALKKLIGKLDDLGDSVNQFLEEY</sequence>
<organism evidence="1 2">
    <name type="scientific">Absidia repens</name>
    <dbReference type="NCBI Taxonomy" id="90262"/>
    <lineage>
        <taxon>Eukaryota</taxon>
        <taxon>Fungi</taxon>
        <taxon>Fungi incertae sedis</taxon>
        <taxon>Mucoromycota</taxon>
        <taxon>Mucoromycotina</taxon>
        <taxon>Mucoromycetes</taxon>
        <taxon>Mucorales</taxon>
        <taxon>Cunninghamellaceae</taxon>
        <taxon>Absidia</taxon>
    </lineage>
</organism>
<protein>
    <submittedName>
        <fullName evidence="1">Uncharacterized protein</fullName>
    </submittedName>
</protein>
<name>A0A1X2IH61_9FUNG</name>
<evidence type="ECO:0000313" key="1">
    <source>
        <dbReference type="EMBL" id="ORZ16478.1"/>
    </source>
</evidence>
<proteinExistence type="predicted"/>
<gene>
    <name evidence="1" type="ORF">BCR42DRAFT_415133</name>
</gene>